<name>A0ABT2FJI8_9GAMM</name>
<organism evidence="2 3">
    <name type="scientific">Shewanella electrica</name>
    <dbReference type="NCBI Taxonomy" id="515560"/>
    <lineage>
        <taxon>Bacteria</taxon>
        <taxon>Pseudomonadati</taxon>
        <taxon>Pseudomonadota</taxon>
        <taxon>Gammaproteobacteria</taxon>
        <taxon>Alteromonadales</taxon>
        <taxon>Shewanellaceae</taxon>
        <taxon>Shewanella</taxon>
    </lineage>
</organism>
<sequence>MKPVSGTITAATPPSNTPPPAVSTSALLPVDISVTQDAIKLAIQGQNFQTEYQSQLASTLQANTGERVLQLLTQAANSQLQANLMILGAKLLQQVPAELLTPSRLGDNGLAQLQLLAQRPQGYPLPVARLTNGQLQFPEGVNVAFKPSVALSDGMYAVKIVSAGGALALQLQPIKSEFTIPLLPLVPAKVDNLLSAGTNAAQPNYLVVAQHDVSQTAASWLSRLEKLPWPPLSATNQQAATTEKSAVDGKIAADAANALTKTVNPDSKTSANLPSSPLAKSLFATENMPTSGTNTADKSQPATTVDGAQILQKHLNKMGVSATSEAIALPKNNLASALMRVLPALSPLLMSELADPEILQQQLLSALSFQPAQPFTSSPLTQSDSVAFMFQLLLGAKLPNVDTNKMSARLRNYLSSLQAASNSSGKLLDALESSKSFDSVSHMVNSIRLFQNASAEMGGNGFFFALPYQLDNHTEQLEGKFEYQQDAADPQLSKGWKLKLKFSLSSGAMLVNAFIQGKSLRLELTSNSELLLNRINNFEAVLQQKLTQVGFTVDRVESYMANIPATVLPGDHVLVKIKV</sequence>
<reference evidence="3" key="1">
    <citation type="submission" date="2023-07" db="EMBL/GenBank/DDBJ databases">
        <title>Shewanella mangrovi sp. nov., an acetaldehyde- degrading bacterium isolated from mangrove sediment.</title>
        <authorList>
            <person name="Liu Y."/>
        </authorList>
    </citation>
    <scope>NUCLEOTIDE SEQUENCE [LARGE SCALE GENOMIC DNA]</scope>
    <source>
        <strain evidence="3">C32</strain>
    </source>
</reference>
<dbReference type="RefSeq" id="WP_238895890.1">
    <property type="nucleotide sequence ID" value="NZ_JAKOGG010000004.1"/>
</dbReference>
<evidence type="ECO:0000313" key="3">
    <source>
        <dbReference type="Proteomes" id="UP001201549"/>
    </source>
</evidence>
<dbReference type="Proteomes" id="UP001201549">
    <property type="component" value="Unassembled WGS sequence"/>
</dbReference>
<comment type="caution">
    <text evidence="2">The sequence shown here is derived from an EMBL/GenBank/DDBJ whole genome shotgun (WGS) entry which is preliminary data.</text>
</comment>
<dbReference type="EMBL" id="JAKOGG010000004">
    <property type="protein sequence ID" value="MCS4556499.1"/>
    <property type="molecule type" value="Genomic_DNA"/>
</dbReference>
<accession>A0ABT2FJI8</accession>
<evidence type="ECO:0008006" key="4">
    <source>
        <dbReference type="Google" id="ProtNLM"/>
    </source>
</evidence>
<proteinExistence type="predicted"/>
<protein>
    <recommendedName>
        <fullName evidence="4">Flagellar hook-length control protein FliK</fullName>
    </recommendedName>
</protein>
<keyword evidence="3" id="KW-1185">Reference proteome</keyword>
<evidence type="ECO:0000313" key="2">
    <source>
        <dbReference type="EMBL" id="MCS4556499.1"/>
    </source>
</evidence>
<feature type="region of interest" description="Disordered" evidence="1">
    <location>
        <begin position="1"/>
        <end position="22"/>
    </location>
</feature>
<evidence type="ECO:0000256" key="1">
    <source>
        <dbReference type="SAM" id="MobiDB-lite"/>
    </source>
</evidence>
<gene>
    <name evidence="2" type="ORF">L9G74_08620</name>
</gene>